<accession>B4S550</accession>
<dbReference type="AlphaFoldDB" id="B4S550"/>
<gene>
    <name evidence="1" type="ordered locus">Paes_1984</name>
</gene>
<organism evidence="1 2">
    <name type="scientific">Prosthecochloris aestuarii (strain DSM 271 / SK 413)</name>
    <dbReference type="NCBI Taxonomy" id="290512"/>
    <lineage>
        <taxon>Bacteria</taxon>
        <taxon>Pseudomonadati</taxon>
        <taxon>Chlorobiota</taxon>
        <taxon>Chlorobiia</taxon>
        <taxon>Chlorobiales</taxon>
        <taxon>Chlorobiaceae</taxon>
        <taxon>Prosthecochloris</taxon>
    </lineage>
</organism>
<evidence type="ECO:0000313" key="1">
    <source>
        <dbReference type="EMBL" id="ACF46996.1"/>
    </source>
</evidence>
<protein>
    <submittedName>
        <fullName evidence="1">Uncharacterized protein</fullName>
    </submittedName>
</protein>
<name>B4S550_PROA2</name>
<dbReference type="RefSeq" id="WP_012506529.1">
    <property type="nucleotide sequence ID" value="NC_011059.1"/>
</dbReference>
<dbReference type="Proteomes" id="UP000002725">
    <property type="component" value="Chromosome"/>
</dbReference>
<evidence type="ECO:0000313" key="2">
    <source>
        <dbReference type="Proteomes" id="UP000002725"/>
    </source>
</evidence>
<dbReference type="EMBL" id="CP001108">
    <property type="protein sequence ID" value="ACF46996.1"/>
    <property type="molecule type" value="Genomic_DNA"/>
</dbReference>
<proteinExistence type="predicted"/>
<dbReference type="HOGENOM" id="CLU_771308_0_0_10"/>
<dbReference type="KEGG" id="paa:Paes_1984"/>
<sequence>MTTSLKVSFIWTRTFFQLFDNSCIQNSPYDFFVKPSAYKDKIKSLYTDESSLTLPWKLTGKNNLTNWFWKYYLNDIDPLSAPHETIANRCYPLYVPVRKSLTKQITVNWPSSGGSQNRGSFEGFFYRHGVAVVCTFSVHGCTSLKDAVEQGMSLRHDPLFSIPSTTSNVALTTVGDFCRNLLSEEIKVVTDWFDEEPFSLVTVVEGELNQEAQQGDSIQRALEALACWDKTWEKRELPVLSDHTISMKNNHAADIMYGHANSRVLWIPRLFIPGNNYALFWYSRNLLMATMQVKSFRDFLVRAADADRIKPGTRLGGYARQIGEIIRNMEKGLKTYRTLSAYRQIQDDKKLQAVLSAIS</sequence>
<reference evidence="1" key="1">
    <citation type="submission" date="2008-06" db="EMBL/GenBank/DDBJ databases">
        <title>Complete sequence of chromosome of Prosthecochloris aestuarii DSM 271.</title>
        <authorList>
            <consortium name="US DOE Joint Genome Institute"/>
            <person name="Lucas S."/>
            <person name="Copeland A."/>
            <person name="Lapidus A."/>
            <person name="Glavina del Rio T."/>
            <person name="Dalin E."/>
            <person name="Tice H."/>
            <person name="Bruce D."/>
            <person name="Goodwin L."/>
            <person name="Pitluck S."/>
            <person name="Schmutz J."/>
            <person name="Larimer F."/>
            <person name="Land M."/>
            <person name="Hauser L."/>
            <person name="Kyrpides N."/>
            <person name="Anderson I."/>
            <person name="Liu Z."/>
            <person name="Li T."/>
            <person name="Zhao F."/>
            <person name="Overmann J."/>
            <person name="Bryant D.A."/>
            <person name="Richardson P."/>
        </authorList>
    </citation>
    <scope>NUCLEOTIDE SEQUENCE [LARGE SCALE GENOMIC DNA]</scope>
    <source>
        <strain evidence="1">DSM 271</strain>
    </source>
</reference>
<keyword evidence="2" id="KW-1185">Reference proteome</keyword>